<dbReference type="InterPro" id="IPR034108">
    <property type="entry name" value="Pept_M35-like_proteobacteria"/>
</dbReference>
<dbReference type="SMART" id="SM01351">
    <property type="entry name" value="Aspzincin_M35"/>
    <property type="match status" value="1"/>
</dbReference>
<dbReference type="Gene3D" id="3.40.390.10">
    <property type="entry name" value="Collagenase (Catalytic Domain)"/>
    <property type="match status" value="1"/>
</dbReference>
<protein>
    <submittedName>
        <fullName evidence="2">M35 family metallo-endopeptidase</fullName>
        <ecNumber evidence="2">3.4.24.-</ecNumber>
    </submittedName>
</protein>
<keyword evidence="3" id="KW-1185">Reference proteome</keyword>
<dbReference type="SUPFAM" id="SSF55486">
    <property type="entry name" value="Metalloproteases ('zincins'), catalytic domain"/>
    <property type="match status" value="1"/>
</dbReference>
<dbReference type="RefSeq" id="WP_271430036.1">
    <property type="nucleotide sequence ID" value="NZ_JAQIPB010000012.1"/>
</dbReference>
<dbReference type="Pfam" id="PF14521">
    <property type="entry name" value="Aspzincin_M35"/>
    <property type="match status" value="1"/>
</dbReference>
<reference evidence="2" key="1">
    <citation type="submission" date="2023-01" db="EMBL/GenBank/DDBJ databases">
        <title>Xenophilus mangrovi sp. nov., isolated from soil of Mangrove nature reserve.</title>
        <authorList>
            <person name="Xu S."/>
            <person name="Liu Z."/>
            <person name="Xu Y."/>
        </authorList>
    </citation>
    <scope>NUCLEOTIDE SEQUENCE</scope>
    <source>
        <strain evidence="2">YW8</strain>
    </source>
</reference>
<dbReference type="EMBL" id="JAQIPB010000012">
    <property type="protein sequence ID" value="MDA7418830.1"/>
    <property type="molecule type" value="Genomic_DNA"/>
</dbReference>
<name>A0AAE3NA15_9BURK</name>
<feature type="domain" description="Lysine-specific metallo-endopeptidase" evidence="1">
    <location>
        <begin position="40"/>
        <end position="192"/>
    </location>
</feature>
<proteinExistence type="predicted"/>
<dbReference type="CDD" id="cd11007">
    <property type="entry name" value="M35_like_1"/>
    <property type="match status" value="1"/>
</dbReference>
<sequence>MNDETAEAICPSITNQEFARRVLRLRDVCIDKIGRRLLGLRRWDAAEQARVTLWFGKSDAGTRAHLERGYMATIRVLEGLGPENFVRFSADNMRKIGCVTDNSQRSSDVAAAVCRPDTATHTIAINLGFCSLRESSGMTDSQLSTLLHEVTHFEDTFASTDLAYTMWSALRLAKSNSAVAFNNADNLVGYVIHEG</sequence>
<dbReference type="EC" id="3.4.24.-" evidence="2"/>
<gene>
    <name evidence="2" type="ORF">PGB34_20860</name>
</gene>
<dbReference type="Proteomes" id="UP001212602">
    <property type="component" value="Unassembled WGS sequence"/>
</dbReference>
<organism evidence="2 3">
    <name type="scientific">Xenophilus arseniciresistens</name>
    <dbReference type="NCBI Taxonomy" id="1283306"/>
    <lineage>
        <taxon>Bacteria</taxon>
        <taxon>Pseudomonadati</taxon>
        <taxon>Pseudomonadota</taxon>
        <taxon>Betaproteobacteria</taxon>
        <taxon>Burkholderiales</taxon>
        <taxon>Comamonadaceae</taxon>
        <taxon>Xenophilus</taxon>
    </lineage>
</organism>
<dbReference type="InterPro" id="IPR024079">
    <property type="entry name" value="MetalloPept_cat_dom_sf"/>
</dbReference>
<evidence type="ECO:0000259" key="1">
    <source>
        <dbReference type="SMART" id="SM01351"/>
    </source>
</evidence>
<evidence type="ECO:0000313" key="3">
    <source>
        <dbReference type="Proteomes" id="UP001212602"/>
    </source>
</evidence>
<keyword evidence="2" id="KW-0378">Hydrolase</keyword>
<dbReference type="GO" id="GO:0004222">
    <property type="term" value="F:metalloendopeptidase activity"/>
    <property type="evidence" value="ECO:0007669"/>
    <property type="project" value="InterPro"/>
</dbReference>
<dbReference type="AlphaFoldDB" id="A0AAE3NA15"/>
<dbReference type="InterPro" id="IPR029463">
    <property type="entry name" value="Lys_MEP"/>
</dbReference>
<evidence type="ECO:0000313" key="2">
    <source>
        <dbReference type="EMBL" id="MDA7418830.1"/>
    </source>
</evidence>
<comment type="caution">
    <text evidence="2">The sequence shown here is derived from an EMBL/GenBank/DDBJ whole genome shotgun (WGS) entry which is preliminary data.</text>
</comment>
<accession>A0AAE3NA15</accession>